<dbReference type="SUPFAM" id="SSF103473">
    <property type="entry name" value="MFS general substrate transporter"/>
    <property type="match status" value="1"/>
</dbReference>
<comment type="caution">
    <text evidence="10">The sequence shown here is derived from an EMBL/GenBank/DDBJ whole genome shotgun (WGS) entry which is preliminary data.</text>
</comment>
<evidence type="ECO:0000313" key="10">
    <source>
        <dbReference type="EMBL" id="MBB4787621.1"/>
    </source>
</evidence>
<feature type="compositionally biased region" description="Basic and acidic residues" evidence="7">
    <location>
        <begin position="17"/>
        <end position="36"/>
    </location>
</feature>
<dbReference type="EMBL" id="JACHNG010000002">
    <property type="protein sequence ID" value="MBB4787621.1"/>
    <property type="molecule type" value="Genomic_DNA"/>
</dbReference>
<feature type="transmembrane region" description="Helical" evidence="8">
    <location>
        <begin position="214"/>
        <end position="236"/>
    </location>
</feature>
<organism evidence="10 11">
    <name type="scientific">Streptomyces rapamycinicus</name>
    <dbReference type="NCBI Taxonomy" id="1226757"/>
    <lineage>
        <taxon>Bacteria</taxon>
        <taxon>Bacillati</taxon>
        <taxon>Actinomycetota</taxon>
        <taxon>Actinomycetes</taxon>
        <taxon>Kitasatosporales</taxon>
        <taxon>Streptomycetaceae</taxon>
        <taxon>Streptomyces</taxon>
        <taxon>Streptomyces violaceusniger group</taxon>
    </lineage>
</organism>
<feature type="transmembrane region" description="Helical" evidence="8">
    <location>
        <begin position="189"/>
        <end position="208"/>
    </location>
</feature>
<accession>A0ABR6LZZ3</accession>
<feature type="transmembrane region" description="Helical" evidence="8">
    <location>
        <begin position="145"/>
        <end position="168"/>
    </location>
</feature>
<feature type="transmembrane region" description="Helical" evidence="8">
    <location>
        <begin position="58"/>
        <end position="74"/>
    </location>
</feature>
<dbReference type="Proteomes" id="UP000530530">
    <property type="component" value="Unassembled WGS sequence"/>
</dbReference>
<sequence>MRTRPTRSPGCWGGNVLRDDGSGADHGAASDRDTGKDRHRRAEPRAGFDRDRCPGDELAPFGGAAVTLILQYAQTPVRAGFGFGTSATGTGLLLAPMAVAMVAAAPLSTRLAARVGSTAAFRAGAALAAATLVALGVAHGALWQLALAGTALGVAYGFAFASLGGLVVNAVRPDRTGAATGVNTLLRTLGGAVGAQLAAVIITGSAAATPTEAGYTMAFLASAAVAAVALALSAALPRGRGPGGRHPVRSPSGLCAVRRTRRDSAQT</sequence>
<keyword evidence="6" id="KW-0046">Antibiotic resistance</keyword>
<evidence type="ECO:0000256" key="3">
    <source>
        <dbReference type="ARBA" id="ARBA00022692"/>
    </source>
</evidence>
<gene>
    <name evidence="10" type="ORF">BJY27_008668</name>
</gene>
<comment type="subcellular location">
    <subcellularLocation>
        <location evidence="1">Cell membrane</location>
        <topology evidence="1">Multi-pass membrane protein</topology>
    </subcellularLocation>
</comment>
<proteinExistence type="predicted"/>
<evidence type="ECO:0000259" key="9">
    <source>
        <dbReference type="PROSITE" id="PS50850"/>
    </source>
</evidence>
<keyword evidence="5 8" id="KW-0472">Membrane</keyword>
<feature type="domain" description="Major facilitator superfamily (MFS) profile" evidence="9">
    <location>
        <begin position="52"/>
        <end position="267"/>
    </location>
</feature>
<keyword evidence="4 8" id="KW-1133">Transmembrane helix</keyword>
<feature type="region of interest" description="Disordered" evidence="7">
    <location>
        <begin position="1"/>
        <end position="53"/>
    </location>
</feature>
<evidence type="ECO:0000256" key="4">
    <source>
        <dbReference type="ARBA" id="ARBA00022989"/>
    </source>
</evidence>
<dbReference type="PANTHER" id="PTHR42718:SF9">
    <property type="entry name" value="MAJOR FACILITATOR SUPERFAMILY MULTIDRUG TRANSPORTER MFSC"/>
    <property type="match status" value="1"/>
</dbReference>
<evidence type="ECO:0000313" key="11">
    <source>
        <dbReference type="Proteomes" id="UP000530530"/>
    </source>
</evidence>
<dbReference type="Gene3D" id="1.20.1250.20">
    <property type="entry name" value="MFS general substrate transporter like domains"/>
    <property type="match status" value="1"/>
</dbReference>
<evidence type="ECO:0000256" key="2">
    <source>
        <dbReference type="ARBA" id="ARBA00022448"/>
    </source>
</evidence>
<feature type="transmembrane region" description="Helical" evidence="8">
    <location>
        <begin position="119"/>
        <end position="139"/>
    </location>
</feature>
<evidence type="ECO:0000256" key="5">
    <source>
        <dbReference type="ARBA" id="ARBA00023136"/>
    </source>
</evidence>
<dbReference type="PANTHER" id="PTHR42718">
    <property type="entry name" value="MAJOR FACILITATOR SUPERFAMILY MULTIDRUG TRANSPORTER MFSC"/>
    <property type="match status" value="1"/>
</dbReference>
<dbReference type="PROSITE" id="PS50850">
    <property type="entry name" value="MFS"/>
    <property type="match status" value="1"/>
</dbReference>
<keyword evidence="3 8" id="KW-0812">Transmembrane</keyword>
<dbReference type="InterPro" id="IPR011701">
    <property type="entry name" value="MFS"/>
</dbReference>
<keyword evidence="11" id="KW-1185">Reference proteome</keyword>
<reference evidence="10 11" key="1">
    <citation type="submission" date="2020-08" db="EMBL/GenBank/DDBJ databases">
        <title>Sequencing the genomes of 1000 actinobacteria strains.</title>
        <authorList>
            <person name="Klenk H.-P."/>
        </authorList>
    </citation>
    <scope>NUCLEOTIDE SEQUENCE [LARGE SCALE GENOMIC DNA]</scope>
    <source>
        <strain evidence="10 11">DSM 41530</strain>
    </source>
</reference>
<feature type="transmembrane region" description="Helical" evidence="8">
    <location>
        <begin position="86"/>
        <end position="107"/>
    </location>
</feature>
<dbReference type="InterPro" id="IPR020846">
    <property type="entry name" value="MFS_dom"/>
</dbReference>
<evidence type="ECO:0000256" key="6">
    <source>
        <dbReference type="ARBA" id="ARBA00023251"/>
    </source>
</evidence>
<evidence type="ECO:0000256" key="1">
    <source>
        <dbReference type="ARBA" id="ARBA00004651"/>
    </source>
</evidence>
<dbReference type="Pfam" id="PF07690">
    <property type="entry name" value="MFS_1"/>
    <property type="match status" value="1"/>
</dbReference>
<protein>
    <submittedName>
        <fullName evidence="10">MFS family permease</fullName>
    </submittedName>
</protein>
<dbReference type="InterPro" id="IPR036259">
    <property type="entry name" value="MFS_trans_sf"/>
</dbReference>
<feature type="compositionally biased region" description="Basic and acidic residues" evidence="7">
    <location>
        <begin position="43"/>
        <end position="53"/>
    </location>
</feature>
<keyword evidence="2" id="KW-0813">Transport</keyword>
<name>A0ABR6LZZ3_9ACTN</name>
<evidence type="ECO:0000256" key="8">
    <source>
        <dbReference type="SAM" id="Phobius"/>
    </source>
</evidence>
<evidence type="ECO:0000256" key="7">
    <source>
        <dbReference type="SAM" id="MobiDB-lite"/>
    </source>
</evidence>